<dbReference type="Gene3D" id="2.40.50.100">
    <property type="match status" value="1"/>
</dbReference>
<dbReference type="OrthoDB" id="9775513at2"/>
<feature type="transmembrane region" description="Helical" evidence="2">
    <location>
        <begin position="33"/>
        <end position="51"/>
    </location>
</feature>
<dbReference type="Gene3D" id="2.40.30.170">
    <property type="match status" value="1"/>
</dbReference>
<accession>A0A378I3D4</accession>
<dbReference type="PANTHER" id="PTHR30386">
    <property type="entry name" value="MEMBRANE FUSION SUBUNIT OF EMRAB-TOLC MULTIDRUG EFFLUX PUMP"/>
    <property type="match status" value="1"/>
</dbReference>
<dbReference type="Pfam" id="PF26002">
    <property type="entry name" value="Beta-barrel_AprE"/>
    <property type="match status" value="1"/>
</dbReference>
<keyword evidence="2" id="KW-0472">Membrane</keyword>
<name>A0A378I3D4_9GAMM</name>
<protein>
    <submittedName>
        <fullName evidence="4">Hemolysin D</fullName>
    </submittedName>
</protein>
<evidence type="ECO:0000256" key="2">
    <source>
        <dbReference type="SAM" id="Phobius"/>
    </source>
</evidence>
<dbReference type="InterPro" id="IPR058982">
    <property type="entry name" value="Beta-barrel_AprE"/>
</dbReference>
<evidence type="ECO:0000313" key="4">
    <source>
        <dbReference type="EMBL" id="STX29678.1"/>
    </source>
</evidence>
<dbReference type="AlphaFoldDB" id="A0A378I3D4"/>
<proteinExistence type="predicted"/>
<reference evidence="4 5" key="1">
    <citation type="submission" date="2018-06" db="EMBL/GenBank/DDBJ databases">
        <authorList>
            <consortium name="Pathogen Informatics"/>
            <person name="Doyle S."/>
        </authorList>
    </citation>
    <scope>NUCLEOTIDE SEQUENCE [LARGE SCALE GENOMIC DNA]</scope>
    <source>
        <strain evidence="4 5">NCTC13315</strain>
    </source>
</reference>
<dbReference type="PANTHER" id="PTHR30386:SF28">
    <property type="entry name" value="EXPORTED PROTEIN"/>
    <property type="match status" value="1"/>
</dbReference>
<evidence type="ECO:0000259" key="3">
    <source>
        <dbReference type="Pfam" id="PF26002"/>
    </source>
</evidence>
<keyword evidence="2" id="KW-0812">Transmembrane</keyword>
<gene>
    <name evidence="4" type="primary">cvaA</name>
    <name evidence="4" type="ORF">NCTC13315_02230</name>
</gene>
<organism evidence="4 5">
    <name type="scientific">Legionella beliardensis</name>
    <dbReference type="NCBI Taxonomy" id="91822"/>
    <lineage>
        <taxon>Bacteria</taxon>
        <taxon>Pseudomonadati</taxon>
        <taxon>Pseudomonadota</taxon>
        <taxon>Gammaproteobacteria</taxon>
        <taxon>Legionellales</taxon>
        <taxon>Legionellaceae</taxon>
        <taxon>Legionella</taxon>
    </lineage>
</organism>
<feature type="domain" description="AprE-like beta-barrel" evidence="3">
    <location>
        <begin position="221"/>
        <end position="315"/>
    </location>
</feature>
<keyword evidence="5" id="KW-1185">Reference proteome</keyword>
<dbReference type="Proteomes" id="UP000254968">
    <property type="component" value="Unassembled WGS sequence"/>
</dbReference>
<dbReference type="RefSeq" id="WP_115303352.1">
    <property type="nucleotide sequence ID" value="NZ_CAAAHO010000002.1"/>
</dbReference>
<dbReference type="EMBL" id="UGNV01000001">
    <property type="protein sequence ID" value="STX29678.1"/>
    <property type="molecule type" value="Genomic_DNA"/>
</dbReference>
<dbReference type="SUPFAM" id="SSF111369">
    <property type="entry name" value="HlyD-like secretion proteins"/>
    <property type="match status" value="1"/>
</dbReference>
<sequence length="338" mass="38655">MNNESLFRPEVIKHKSLAQLGTVSINTPFPLKFIAYSITIIILGIILFIFFGECSEKFVVIGCLNDQQGVVSVYPSKSGVITHIYKAKGEQVKQGDAIFLIKSIFDNYPNHRDTILKQLNERKKLIISELDAKEKQFNKLKALLLKKYISLDLYNQKKQEISELQRNINLIEVEIIRHKQEKSYIVYAPVDGFIAAAIFKKGQYVNLTKPLIKIAPIQSELIANLFVPVNQSGFLHKKSKITIRYDAYPYKRFGNYPAVIESIDESILTDAEDEKSIQIGQPYYKVTAKLASQYVNIYGHQKKLQQGMTITAIVEGSKRKIWQWVLDPIFSVYGELTL</sequence>
<evidence type="ECO:0000256" key="1">
    <source>
        <dbReference type="SAM" id="Coils"/>
    </source>
</evidence>
<dbReference type="Gene3D" id="1.10.287.470">
    <property type="entry name" value="Helix hairpin bin"/>
    <property type="match status" value="1"/>
</dbReference>
<evidence type="ECO:0000313" key="5">
    <source>
        <dbReference type="Proteomes" id="UP000254968"/>
    </source>
</evidence>
<keyword evidence="1" id="KW-0175">Coiled coil</keyword>
<dbReference type="InterPro" id="IPR050739">
    <property type="entry name" value="MFP"/>
</dbReference>
<feature type="coiled-coil region" evidence="1">
    <location>
        <begin position="116"/>
        <end position="181"/>
    </location>
</feature>
<keyword evidence="2" id="KW-1133">Transmembrane helix</keyword>